<dbReference type="AlphaFoldDB" id="A0A9D4BS10"/>
<name>A0A9D4BS10_DREPO</name>
<evidence type="ECO:0000313" key="2">
    <source>
        <dbReference type="Proteomes" id="UP000828390"/>
    </source>
</evidence>
<accession>A0A9D4BS10</accession>
<dbReference type="EMBL" id="JAIWYP010000015">
    <property type="protein sequence ID" value="KAH3703247.1"/>
    <property type="molecule type" value="Genomic_DNA"/>
</dbReference>
<protein>
    <submittedName>
        <fullName evidence="1">Uncharacterized protein</fullName>
    </submittedName>
</protein>
<reference evidence="1" key="1">
    <citation type="journal article" date="2019" name="bioRxiv">
        <title>The Genome of the Zebra Mussel, Dreissena polymorpha: A Resource for Invasive Species Research.</title>
        <authorList>
            <person name="McCartney M.A."/>
            <person name="Auch B."/>
            <person name="Kono T."/>
            <person name="Mallez S."/>
            <person name="Zhang Y."/>
            <person name="Obille A."/>
            <person name="Becker A."/>
            <person name="Abrahante J.E."/>
            <person name="Garbe J."/>
            <person name="Badalamenti J.P."/>
            <person name="Herman A."/>
            <person name="Mangelson H."/>
            <person name="Liachko I."/>
            <person name="Sullivan S."/>
            <person name="Sone E.D."/>
            <person name="Koren S."/>
            <person name="Silverstein K.A.T."/>
            <person name="Beckman K.B."/>
            <person name="Gohl D.M."/>
        </authorList>
    </citation>
    <scope>NUCLEOTIDE SEQUENCE</scope>
    <source>
        <strain evidence="1">Duluth1</strain>
        <tissue evidence="1">Whole animal</tissue>
    </source>
</reference>
<proteinExistence type="predicted"/>
<reference evidence="1" key="2">
    <citation type="submission" date="2020-11" db="EMBL/GenBank/DDBJ databases">
        <authorList>
            <person name="McCartney M.A."/>
            <person name="Auch B."/>
            <person name="Kono T."/>
            <person name="Mallez S."/>
            <person name="Becker A."/>
            <person name="Gohl D.M."/>
            <person name="Silverstein K.A.T."/>
            <person name="Koren S."/>
            <person name="Bechman K.B."/>
            <person name="Herman A."/>
            <person name="Abrahante J.E."/>
            <person name="Garbe J."/>
        </authorList>
    </citation>
    <scope>NUCLEOTIDE SEQUENCE</scope>
    <source>
        <strain evidence="1">Duluth1</strain>
        <tissue evidence="1">Whole animal</tissue>
    </source>
</reference>
<comment type="caution">
    <text evidence="1">The sequence shown here is derived from an EMBL/GenBank/DDBJ whole genome shotgun (WGS) entry which is preliminary data.</text>
</comment>
<organism evidence="1 2">
    <name type="scientific">Dreissena polymorpha</name>
    <name type="common">Zebra mussel</name>
    <name type="synonym">Mytilus polymorpha</name>
    <dbReference type="NCBI Taxonomy" id="45954"/>
    <lineage>
        <taxon>Eukaryota</taxon>
        <taxon>Metazoa</taxon>
        <taxon>Spiralia</taxon>
        <taxon>Lophotrochozoa</taxon>
        <taxon>Mollusca</taxon>
        <taxon>Bivalvia</taxon>
        <taxon>Autobranchia</taxon>
        <taxon>Heteroconchia</taxon>
        <taxon>Euheterodonta</taxon>
        <taxon>Imparidentia</taxon>
        <taxon>Neoheterodontei</taxon>
        <taxon>Myida</taxon>
        <taxon>Dreissenoidea</taxon>
        <taxon>Dreissenidae</taxon>
        <taxon>Dreissena</taxon>
    </lineage>
</organism>
<sequence>MVVISGNEGHGCANDSQAIYPQLLFATGDDHGAPETMEGEYCGYYLSIILQSDTYRMNVRCHVFNVCLTKIIIK</sequence>
<keyword evidence="2" id="KW-1185">Reference proteome</keyword>
<evidence type="ECO:0000313" key="1">
    <source>
        <dbReference type="EMBL" id="KAH3703247.1"/>
    </source>
</evidence>
<gene>
    <name evidence="1" type="ORF">DPMN_078278</name>
</gene>
<dbReference type="Proteomes" id="UP000828390">
    <property type="component" value="Unassembled WGS sequence"/>
</dbReference>